<comment type="function">
    <text evidence="4">Removes the 2'-phosphate from RNA via an intermediate in which the phosphate is ADP-ribosylated by NAD followed by a presumed transesterification to release the RNA and generate ADP-ribose 1''-2''-cyclic phosphate (APPR&gt;P). May function as an ADP-ribosylase.</text>
</comment>
<evidence type="ECO:0000256" key="1">
    <source>
        <dbReference type="ARBA" id="ARBA00009836"/>
    </source>
</evidence>
<dbReference type="InterPro" id="IPR042080">
    <property type="entry name" value="RNA_2'-PTrans_N"/>
</dbReference>
<keyword evidence="3" id="KW-0520">NAD</keyword>
<comment type="similarity">
    <text evidence="1">Belongs to the KptA/TPT1 family.</text>
</comment>
<dbReference type="Gene3D" id="3.20.170.30">
    <property type="match status" value="1"/>
</dbReference>
<dbReference type="Pfam" id="PF01885">
    <property type="entry name" value="PTS_2-RNA"/>
    <property type="match status" value="1"/>
</dbReference>
<dbReference type="EMBL" id="MH460460">
    <property type="protein sequence ID" value="AXG66668.1"/>
    <property type="molecule type" value="Genomic_DNA"/>
</dbReference>
<gene>
    <name evidence="5" type="ORF">JA13_265</name>
</gene>
<evidence type="ECO:0000313" key="6">
    <source>
        <dbReference type="Proteomes" id="UP000263742"/>
    </source>
</evidence>
<dbReference type="Gene3D" id="1.10.10.970">
    <property type="entry name" value="RNA 2'-phosphotransferase, Tpt1/KptA family, N-terminal domain"/>
    <property type="match status" value="1"/>
</dbReference>
<proteinExistence type="inferred from homology"/>
<evidence type="ECO:0000256" key="2">
    <source>
        <dbReference type="ARBA" id="ARBA00022679"/>
    </source>
</evidence>
<evidence type="ECO:0000313" key="5">
    <source>
        <dbReference type="EMBL" id="AXG66668.1"/>
    </source>
</evidence>
<dbReference type="SUPFAM" id="SSF56399">
    <property type="entry name" value="ADP-ribosylation"/>
    <property type="match status" value="1"/>
</dbReference>
<dbReference type="GO" id="GO:0003950">
    <property type="term" value="F:NAD+ poly-ADP-ribosyltransferase activity"/>
    <property type="evidence" value="ECO:0007669"/>
    <property type="project" value="InterPro"/>
</dbReference>
<sequence length="180" mass="20625">MKGRSVGVTLTYFLRHNPAQIGLEMDSQGWVDARDLVNKCDKLVDMDQLISVVKNDEKRRFEFTDDFKKIRCAQGHSLDFVKIDYESLVPPDILYHGTNINNVNDILINGVRSMNRNLVHLSHDWVTAENVGSRKKAVCRVLYISARAMHDAGYKLYRSNNGVWLTDFVPPEFIRADKPA</sequence>
<dbReference type="GO" id="GO:0000215">
    <property type="term" value="F:tRNA 2'-phosphotransferase activity"/>
    <property type="evidence" value="ECO:0007669"/>
    <property type="project" value="TreeGrafter"/>
</dbReference>
<organism evidence="5 6">
    <name type="scientific">Dickeya phage vB_DsoM_JA13</name>
    <dbReference type="NCBI Taxonomy" id="2283030"/>
    <lineage>
        <taxon>Viruses</taxon>
        <taxon>Duplodnaviria</taxon>
        <taxon>Heunggongvirae</taxon>
        <taxon>Uroviricota</taxon>
        <taxon>Caudoviricetes</taxon>
        <taxon>Salmondvirus</taxon>
        <taxon>Salmondvirus JA11</taxon>
    </lineage>
</organism>
<dbReference type="PANTHER" id="PTHR12684">
    <property type="entry name" value="PUTATIVE PHOSPHOTRANSFERASE"/>
    <property type="match status" value="1"/>
</dbReference>
<dbReference type="PANTHER" id="PTHR12684:SF2">
    <property type="entry name" value="TRNA 2'-PHOSPHOTRANSFERASE 1"/>
    <property type="match status" value="1"/>
</dbReference>
<dbReference type="InterPro" id="IPR042081">
    <property type="entry name" value="RNA_2'-PTrans_C"/>
</dbReference>
<evidence type="ECO:0000256" key="4">
    <source>
        <dbReference type="ARBA" id="ARBA00025212"/>
    </source>
</evidence>
<protein>
    <submittedName>
        <fullName evidence="5">Putative RNA 2'-phosphotransferase</fullName>
    </submittedName>
</protein>
<evidence type="ECO:0000256" key="3">
    <source>
        <dbReference type="ARBA" id="ARBA00023027"/>
    </source>
</evidence>
<keyword evidence="2 5" id="KW-0808">Transferase</keyword>
<dbReference type="Proteomes" id="UP000263742">
    <property type="component" value="Segment"/>
</dbReference>
<name>A0A384ZWP1_9CAUD</name>
<accession>A0A384ZWP1</accession>
<dbReference type="InterPro" id="IPR022928">
    <property type="entry name" value="RNA_2'-PTrans_KptA"/>
</dbReference>
<reference evidence="5 6" key="1">
    <citation type="journal article" date="2018" name="Front. Microbiol.">
        <title>Jumbo Bacteriophages Are Represented Within an Increasing Diversity of Environmental Viruses Infecting the Emerging Phytopathogen, Dickeya solani.</title>
        <authorList>
            <person name="Day A.W."/>
            <person name="Ahn J."/>
            <person name="Salmond G.P.C."/>
        </authorList>
    </citation>
    <scope>NUCLEOTIDE SEQUENCE [LARGE SCALE GENOMIC DNA]</scope>
</reference>
<dbReference type="GO" id="GO:0008033">
    <property type="term" value="P:tRNA processing"/>
    <property type="evidence" value="ECO:0007669"/>
    <property type="project" value="TreeGrafter"/>
</dbReference>
<dbReference type="HAMAP" id="MF_00299">
    <property type="entry name" value="KptA"/>
    <property type="match status" value="1"/>
</dbReference>
<dbReference type="InterPro" id="IPR002745">
    <property type="entry name" value="Ptrans_KptA/Tpt1"/>
</dbReference>